<dbReference type="EMBL" id="BAABDF010000007">
    <property type="protein sequence ID" value="GAA3866986.1"/>
    <property type="molecule type" value="Genomic_DNA"/>
</dbReference>
<organism evidence="1 2">
    <name type="scientific">Celeribacter arenosi</name>
    <dbReference type="NCBI Taxonomy" id="792649"/>
    <lineage>
        <taxon>Bacteria</taxon>
        <taxon>Pseudomonadati</taxon>
        <taxon>Pseudomonadota</taxon>
        <taxon>Alphaproteobacteria</taxon>
        <taxon>Rhodobacterales</taxon>
        <taxon>Roseobacteraceae</taxon>
        <taxon>Celeribacter</taxon>
    </lineage>
</organism>
<reference evidence="2" key="1">
    <citation type="journal article" date="2019" name="Int. J. Syst. Evol. Microbiol.">
        <title>The Global Catalogue of Microorganisms (GCM) 10K type strain sequencing project: providing services to taxonomists for standard genome sequencing and annotation.</title>
        <authorList>
            <consortium name="The Broad Institute Genomics Platform"/>
            <consortium name="The Broad Institute Genome Sequencing Center for Infectious Disease"/>
            <person name="Wu L."/>
            <person name="Ma J."/>
        </authorList>
    </citation>
    <scope>NUCLEOTIDE SEQUENCE [LARGE SCALE GENOMIC DNA]</scope>
    <source>
        <strain evidence="2">JCM 17190</strain>
    </source>
</reference>
<protein>
    <submittedName>
        <fullName evidence="1">Phosphonate C-P lyase system protein PhnH</fullName>
    </submittedName>
</protein>
<comment type="caution">
    <text evidence="1">The sequence shown here is derived from an EMBL/GenBank/DDBJ whole genome shotgun (WGS) entry which is preliminary data.</text>
</comment>
<dbReference type="Pfam" id="PF05845">
    <property type="entry name" value="PhnH"/>
    <property type="match status" value="1"/>
</dbReference>
<dbReference type="NCBIfam" id="TIGR03292">
    <property type="entry name" value="PhnH_redo"/>
    <property type="match status" value="1"/>
</dbReference>
<name>A0ABP7K7M8_9RHOB</name>
<evidence type="ECO:0000313" key="2">
    <source>
        <dbReference type="Proteomes" id="UP001399917"/>
    </source>
</evidence>
<dbReference type="InterPro" id="IPR008772">
    <property type="entry name" value="Phosphonate_metab_PhnH"/>
</dbReference>
<keyword evidence="2" id="KW-1185">Reference proteome</keyword>
<keyword evidence="1" id="KW-0456">Lyase</keyword>
<dbReference type="RefSeq" id="WP_344846223.1">
    <property type="nucleotide sequence ID" value="NZ_BAABDF010000007.1"/>
</dbReference>
<dbReference type="SUPFAM" id="SSF159709">
    <property type="entry name" value="PhnH-like"/>
    <property type="match status" value="1"/>
</dbReference>
<gene>
    <name evidence="1" type="primary">phnH</name>
    <name evidence="1" type="ORF">GCM10022404_16390</name>
</gene>
<evidence type="ECO:0000313" key="1">
    <source>
        <dbReference type="EMBL" id="GAA3866986.1"/>
    </source>
</evidence>
<dbReference type="PIRSF" id="PIRSF020680">
    <property type="entry name" value="PhnH"/>
    <property type="match status" value="1"/>
</dbReference>
<sequence length="189" mass="20005">MQTDALDGGFSDPPVQSSYAFRAALNAMARPGTIEEMVGGHAPEPLSQAAATLILTLCDHETPIYLAGEHDSPEIRQWIAFHTGTPIASRSEAMFALGTWDALGPIHDFPIGTAEYPDRSATLIVEVQSLEPSGAKLSGPGVKDVSFLNLPEVNAFAGNATLYPLGLDFFFTAGNHVAAIPRSTKVEAP</sequence>
<dbReference type="Proteomes" id="UP001399917">
    <property type="component" value="Unassembled WGS sequence"/>
</dbReference>
<proteinExistence type="predicted"/>
<accession>A0ABP7K7M8</accession>
<dbReference type="Gene3D" id="3.40.50.11310">
    <property type="entry name" value="Bacterial phosphonate metabolism protein PhnH"/>
    <property type="match status" value="1"/>
</dbReference>
<dbReference type="InterPro" id="IPR038058">
    <property type="entry name" value="PhnH-like_sp"/>
</dbReference>
<dbReference type="GO" id="GO:0016829">
    <property type="term" value="F:lyase activity"/>
    <property type="evidence" value="ECO:0007669"/>
    <property type="project" value="UniProtKB-KW"/>
</dbReference>